<keyword evidence="1" id="KW-0472">Membrane</keyword>
<evidence type="ECO:0000313" key="3">
    <source>
        <dbReference type="Proteomes" id="UP000317722"/>
    </source>
</evidence>
<dbReference type="AlphaFoldDB" id="A0A502CZ21"/>
<keyword evidence="1" id="KW-0812">Transmembrane</keyword>
<dbReference type="OrthoDB" id="4698148at2"/>
<dbReference type="Proteomes" id="UP000317722">
    <property type="component" value="Unassembled WGS sequence"/>
</dbReference>
<proteinExistence type="predicted"/>
<sequence length="225" mass="23850">MTTRQRGWRVPAALVALSLVPVLAGTARLVELGGGPAIIPADARFTSSPLPVVVHIVCAATYALLGALQFSAGIRRRWPRWHRTTGRVLVGAGLGVALSALWLTVFFAPQEDSGVLLFVLRLVFGSALVASLVLGVRSIWQGDVPAHRAWMTRAYAIALAAGTQVFTQGLGEAFFGHSAVALDASRGAAWAINLAVAEWAIRRDPVGGGARRPRLTPMLMVGERS</sequence>
<protein>
    <submittedName>
        <fullName evidence="2">DUF2306 domain-containing protein</fullName>
    </submittedName>
</protein>
<dbReference type="RefSeq" id="WP_140738175.1">
    <property type="nucleotide sequence ID" value="NZ_RCZM01000002.1"/>
</dbReference>
<organism evidence="2 3">
    <name type="scientific">Pedococcus bigeumensis</name>
    <dbReference type="NCBI Taxonomy" id="433644"/>
    <lineage>
        <taxon>Bacteria</taxon>
        <taxon>Bacillati</taxon>
        <taxon>Actinomycetota</taxon>
        <taxon>Actinomycetes</taxon>
        <taxon>Micrococcales</taxon>
        <taxon>Intrasporangiaceae</taxon>
        <taxon>Pedococcus</taxon>
    </lineage>
</organism>
<name>A0A502CZ21_9MICO</name>
<feature type="transmembrane region" description="Helical" evidence="1">
    <location>
        <begin position="88"/>
        <end position="108"/>
    </location>
</feature>
<keyword evidence="1" id="KW-1133">Transmembrane helix</keyword>
<comment type="caution">
    <text evidence="2">The sequence shown here is derived from an EMBL/GenBank/DDBJ whole genome shotgun (WGS) entry which is preliminary data.</text>
</comment>
<evidence type="ECO:0000313" key="2">
    <source>
        <dbReference type="EMBL" id="TPG18148.1"/>
    </source>
</evidence>
<reference evidence="2 3" key="1">
    <citation type="journal article" date="2019" name="Environ. Microbiol.">
        <title>Species interactions and distinct microbial communities in high Arctic permafrost affected cryosols are associated with the CH4 and CO2 gas fluxes.</title>
        <authorList>
            <person name="Altshuler I."/>
            <person name="Hamel J."/>
            <person name="Turney S."/>
            <person name="Magnuson E."/>
            <person name="Levesque R."/>
            <person name="Greer C."/>
            <person name="Whyte L.G."/>
        </authorList>
    </citation>
    <scope>NUCLEOTIDE SEQUENCE [LARGE SCALE GENOMIC DNA]</scope>
    <source>
        <strain evidence="2 3">S9.3A</strain>
    </source>
</reference>
<keyword evidence="3" id="KW-1185">Reference proteome</keyword>
<accession>A0A502CZ21</accession>
<evidence type="ECO:0000256" key="1">
    <source>
        <dbReference type="SAM" id="Phobius"/>
    </source>
</evidence>
<gene>
    <name evidence="2" type="ORF">EAH86_07045</name>
</gene>
<dbReference type="EMBL" id="RCZM01000002">
    <property type="protein sequence ID" value="TPG18148.1"/>
    <property type="molecule type" value="Genomic_DNA"/>
</dbReference>
<feature type="transmembrane region" description="Helical" evidence="1">
    <location>
        <begin position="114"/>
        <end position="136"/>
    </location>
</feature>
<dbReference type="Pfam" id="PF10067">
    <property type="entry name" value="DUF2306"/>
    <property type="match status" value="1"/>
</dbReference>
<feature type="transmembrane region" description="Helical" evidence="1">
    <location>
        <begin position="48"/>
        <end position="68"/>
    </location>
</feature>
<dbReference type="InterPro" id="IPR018750">
    <property type="entry name" value="DUF2306_membrane"/>
</dbReference>